<dbReference type="Gene3D" id="3.40.50.300">
    <property type="entry name" value="P-loop containing nucleotide triphosphate hydrolases"/>
    <property type="match status" value="1"/>
</dbReference>
<dbReference type="GO" id="GO:0006298">
    <property type="term" value="P:mismatch repair"/>
    <property type="evidence" value="ECO:0007669"/>
    <property type="project" value="InterPro"/>
</dbReference>
<dbReference type="PANTHER" id="PTHR11361">
    <property type="entry name" value="DNA MISMATCH REPAIR PROTEIN MUTS FAMILY MEMBER"/>
    <property type="match status" value="1"/>
</dbReference>
<reference evidence="8" key="1">
    <citation type="submission" date="2025-08" db="UniProtKB">
        <authorList>
            <consortium name="RefSeq"/>
        </authorList>
    </citation>
    <scope>IDENTIFICATION</scope>
</reference>
<dbReference type="Gene3D" id="1.10.1420.10">
    <property type="match status" value="1"/>
</dbReference>
<dbReference type="InterPro" id="IPR036187">
    <property type="entry name" value="DNA_mismatch_repair_MutS_sf"/>
</dbReference>
<dbReference type="SMART" id="SM00534">
    <property type="entry name" value="MUTSac"/>
    <property type="match status" value="1"/>
</dbReference>
<feature type="region of interest" description="Disordered" evidence="5">
    <location>
        <begin position="1"/>
        <end position="26"/>
    </location>
</feature>
<keyword evidence="4" id="KW-0238">DNA-binding</keyword>
<evidence type="ECO:0000256" key="4">
    <source>
        <dbReference type="ARBA" id="ARBA00023125"/>
    </source>
</evidence>
<dbReference type="GO" id="GO:0051026">
    <property type="term" value="P:chiasma assembly"/>
    <property type="evidence" value="ECO:0007669"/>
    <property type="project" value="TreeGrafter"/>
</dbReference>
<keyword evidence="2" id="KW-0547">Nucleotide-binding</keyword>
<dbReference type="InterPro" id="IPR007696">
    <property type="entry name" value="DNA_mismatch_repair_MutS_core"/>
</dbReference>
<accession>A0AAJ7R7Z7</accession>
<proteinExistence type="inferred from homology"/>
<evidence type="ECO:0000256" key="3">
    <source>
        <dbReference type="ARBA" id="ARBA00022840"/>
    </source>
</evidence>
<dbReference type="Pfam" id="PF00488">
    <property type="entry name" value="MutS_V"/>
    <property type="match status" value="1"/>
</dbReference>
<dbReference type="InterPro" id="IPR027417">
    <property type="entry name" value="P-loop_NTPase"/>
</dbReference>
<dbReference type="SUPFAM" id="SSF52540">
    <property type="entry name" value="P-loop containing nucleoside triphosphate hydrolases"/>
    <property type="match status" value="1"/>
</dbReference>
<feature type="compositionally biased region" description="Low complexity" evidence="5">
    <location>
        <begin position="8"/>
        <end position="21"/>
    </location>
</feature>
<evidence type="ECO:0000256" key="5">
    <source>
        <dbReference type="SAM" id="MobiDB-lite"/>
    </source>
</evidence>
<dbReference type="GO" id="GO:0005634">
    <property type="term" value="C:nucleus"/>
    <property type="evidence" value="ECO:0007669"/>
    <property type="project" value="TreeGrafter"/>
</dbReference>
<evidence type="ECO:0000313" key="8">
    <source>
        <dbReference type="RefSeq" id="XP_024936027.1"/>
    </source>
</evidence>
<dbReference type="AlphaFoldDB" id="A0AAJ7R7Z7"/>
<keyword evidence="7" id="KW-1185">Reference proteome</keyword>
<dbReference type="InterPro" id="IPR045076">
    <property type="entry name" value="MutS"/>
</dbReference>
<comment type="similarity">
    <text evidence="1">Belongs to the DNA mismatch repair MutS family.</text>
</comment>
<dbReference type="GO" id="GO:0030983">
    <property type="term" value="F:mismatched DNA binding"/>
    <property type="evidence" value="ECO:0007669"/>
    <property type="project" value="InterPro"/>
</dbReference>
<dbReference type="PROSITE" id="PS00486">
    <property type="entry name" value="DNA_MISMATCH_REPAIR_2"/>
    <property type="match status" value="1"/>
</dbReference>
<name>A0AAJ7R7Z7_CEPCN</name>
<dbReference type="KEGG" id="ccin:107262779"/>
<dbReference type="GO" id="GO:0005524">
    <property type="term" value="F:ATP binding"/>
    <property type="evidence" value="ECO:0007669"/>
    <property type="project" value="UniProtKB-KW"/>
</dbReference>
<organism evidence="7 8">
    <name type="scientific">Cephus cinctus</name>
    <name type="common">Wheat stem sawfly</name>
    <dbReference type="NCBI Taxonomy" id="211228"/>
    <lineage>
        <taxon>Eukaryota</taxon>
        <taxon>Metazoa</taxon>
        <taxon>Ecdysozoa</taxon>
        <taxon>Arthropoda</taxon>
        <taxon>Hexapoda</taxon>
        <taxon>Insecta</taxon>
        <taxon>Pterygota</taxon>
        <taxon>Neoptera</taxon>
        <taxon>Endopterygota</taxon>
        <taxon>Hymenoptera</taxon>
        <taxon>Cephoidea</taxon>
        <taxon>Cephidae</taxon>
        <taxon>Cephus</taxon>
    </lineage>
</organism>
<dbReference type="SUPFAM" id="SSF48334">
    <property type="entry name" value="DNA repair protein MutS, domain III"/>
    <property type="match status" value="1"/>
</dbReference>
<dbReference type="Pfam" id="PF05192">
    <property type="entry name" value="MutS_III"/>
    <property type="match status" value="1"/>
</dbReference>
<dbReference type="PANTHER" id="PTHR11361:SF20">
    <property type="entry name" value="MUTS PROTEIN HOMOLOG 5"/>
    <property type="match status" value="1"/>
</dbReference>
<dbReference type="GO" id="GO:0140664">
    <property type="term" value="F:ATP-dependent DNA damage sensor activity"/>
    <property type="evidence" value="ECO:0007669"/>
    <property type="project" value="InterPro"/>
</dbReference>
<dbReference type="Proteomes" id="UP000694920">
    <property type="component" value="Unplaced"/>
</dbReference>
<gene>
    <name evidence="8" type="primary">LOC107262779</name>
</gene>
<protein>
    <submittedName>
        <fullName evidence="8">MutS protein homolog 5</fullName>
    </submittedName>
</protein>
<dbReference type="InterPro" id="IPR011184">
    <property type="entry name" value="DNA_mismatch_repair_Msh2"/>
</dbReference>
<dbReference type="InterPro" id="IPR000432">
    <property type="entry name" value="DNA_mismatch_repair_MutS_C"/>
</dbReference>
<sequence length="884" mass="100420">MEKKRILNTNSSSGPKTSSSNLETDEFQGDTSALIGLFEAILSEDSSEEEECAGNSKEEIQKKDVTRNQNVTDKTSFTSNEDGNEIILAMIYQKNHLGAAYYDVITSELFVMEDITDDNPDFNIAKTLYRQCQPRYVVTLMGVSDNFVNVVKRLIVTHNMDEQQEASSQASSEISRSSQVVLKIMPRKENNYEICRSRVHCLRLVCETSDVTNDERIIFLNSVLNFKCLVMIHALGLLLRYLDMHWGGLALKSETNAQYLHINYISLKDAVMIDDDTYNALQVVQPRYHPSLFKFGNYLQSQEGLSLYSILNRCKSRSGVRYLWKLLRHPTRNIDTLNERFNLIDYCLKSNNQDIIENLKSCLRHVYPMGKVILDRQSAPKATASDWNKLYKTISNVICIGEICGNIQSKSTLFAKIANGITNEMHNLKYFIKYVVDFDGVKQKNKFSVNPGVDPKLDELNHQRSNLPRLLTLIGEKDMKTLPKSVLGCRMIYVPDICYVLAITEWISSPPEDHEVPGLEFKFMVNGIRHYKSSGARELDDTVGDIFLKIINRESQIMSKLVRYINKHVSPVIKVIEYCAELDTLLSFAMVAQDFNYVRPKMVETPILSIKQGRHPLMERLVTFLPNDTESREDSSRVKILTGPNSSGKTIYLKQVALIVFMAHIGCYVPAESATIGTVTHLLTRILSIESTALNASSFLIDLRQINMALRSSTCNSLVIMDEFGKGTLETDGLALLASVLSNFIERGSNCPHIFAATHIHRVVDFVPQCPLVEKQTFEYVVNEDGSLVFLYRVIPGTATCSFAHSVAKSAGLEREVVERALEVYKCKKTGILATSESERWQQHCWRELNKYLKTYDGNFNKEKLKILMKQLMSRREILPTPMK</sequence>
<dbReference type="SMART" id="SM00533">
    <property type="entry name" value="MUTSd"/>
    <property type="match status" value="1"/>
</dbReference>
<evidence type="ECO:0000256" key="2">
    <source>
        <dbReference type="ARBA" id="ARBA00022741"/>
    </source>
</evidence>
<keyword evidence="3" id="KW-0067">ATP-binding</keyword>
<evidence type="ECO:0000256" key="1">
    <source>
        <dbReference type="ARBA" id="ARBA00006271"/>
    </source>
</evidence>
<dbReference type="GeneID" id="107262779"/>
<feature type="domain" description="DNA mismatch repair proteins mutS family" evidence="6">
    <location>
        <begin position="717"/>
        <end position="733"/>
    </location>
</feature>
<dbReference type="PIRSF" id="PIRSF005813">
    <property type="entry name" value="MSH2"/>
    <property type="match status" value="1"/>
</dbReference>
<evidence type="ECO:0000259" key="6">
    <source>
        <dbReference type="PROSITE" id="PS00486"/>
    </source>
</evidence>
<evidence type="ECO:0000313" key="7">
    <source>
        <dbReference type="Proteomes" id="UP000694920"/>
    </source>
</evidence>
<dbReference type="RefSeq" id="XP_024936027.1">
    <property type="nucleotide sequence ID" value="XM_025080259.1"/>
</dbReference>